<keyword evidence="4" id="KW-1015">Disulfide bond</keyword>
<dbReference type="GO" id="GO:0003677">
    <property type="term" value="F:DNA binding"/>
    <property type="evidence" value="ECO:0007669"/>
    <property type="project" value="UniProtKB-KW"/>
</dbReference>
<evidence type="ECO:0000256" key="4">
    <source>
        <dbReference type="ARBA" id="ARBA00023157"/>
    </source>
</evidence>
<keyword evidence="3" id="KW-0238">DNA-binding</keyword>
<dbReference type="InterPro" id="IPR036194">
    <property type="entry name" value="FlhD_sf"/>
</dbReference>
<proteinExistence type="inferred from homology"/>
<dbReference type="NCBIfam" id="NF002783">
    <property type="entry name" value="PRK02909.1-1"/>
    <property type="match status" value="1"/>
</dbReference>
<accession>A0A1J5SBM9</accession>
<keyword evidence="7" id="KW-0969">Cilium</keyword>
<sequence>MNTNQLHEEIKETNLSYMLLAQQMIRDDKASAIFRLGVSEELADLIVGLTSAQMLKMAASNMLLCRFRFDERLLLNMVTDYNKDRMMSQAHAAILMSGQPAEALVL</sequence>
<evidence type="ECO:0000256" key="5">
    <source>
        <dbReference type="ARBA" id="ARBA00023159"/>
    </source>
</evidence>
<keyword evidence="2" id="KW-0805">Transcription regulation</keyword>
<evidence type="ECO:0000313" key="7">
    <source>
        <dbReference type="EMBL" id="OIR05929.1"/>
    </source>
</evidence>
<gene>
    <name evidence="7" type="primary">flhD_3</name>
    <name evidence="7" type="ORF">GALL_120580</name>
</gene>
<keyword evidence="5" id="KW-0010">Activator</keyword>
<evidence type="ECO:0000256" key="6">
    <source>
        <dbReference type="ARBA" id="ARBA00023163"/>
    </source>
</evidence>
<dbReference type="EMBL" id="MLJW01000047">
    <property type="protein sequence ID" value="OIR05929.1"/>
    <property type="molecule type" value="Genomic_DNA"/>
</dbReference>
<keyword evidence="7" id="KW-0966">Cell projection</keyword>
<name>A0A1J5SBM9_9ZZZZ</name>
<dbReference type="GO" id="GO:0044780">
    <property type="term" value="P:bacterial-type flagellum assembly"/>
    <property type="evidence" value="ECO:0007669"/>
    <property type="project" value="InterPro"/>
</dbReference>
<keyword evidence="1" id="KW-0963">Cytoplasm</keyword>
<comment type="caution">
    <text evidence="7">The sequence shown here is derived from an EMBL/GenBank/DDBJ whole genome shotgun (WGS) entry which is preliminary data.</text>
</comment>
<protein>
    <submittedName>
        <fullName evidence="7">Flagellar transcriptional regulator FlhD</fullName>
    </submittedName>
</protein>
<evidence type="ECO:0000256" key="3">
    <source>
        <dbReference type="ARBA" id="ARBA00023125"/>
    </source>
</evidence>
<dbReference type="Pfam" id="PF05247">
    <property type="entry name" value="FlhD"/>
    <property type="match status" value="1"/>
</dbReference>
<evidence type="ECO:0000256" key="1">
    <source>
        <dbReference type="ARBA" id="ARBA00022490"/>
    </source>
</evidence>
<reference evidence="7" key="1">
    <citation type="submission" date="2016-10" db="EMBL/GenBank/DDBJ databases">
        <title>Sequence of Gallionella enrichment culture.</title>
        <authorList>
            <person name="Poehlein A."/>
            <person name="Muehling M."/>
            <person name="Daniel R."/>
        </authorList>
    </citation>
    <scope>NUCLEOTIDE SEQUENCE</scope>
</reference>
<dbReference type="SUPFAM" id="SSF63592">
    <property type="entry name" value="Flagellar transcriptional activator FlhD"/>
    <property type="match status" value="1"/>
</dbReference>
<keyword evidence="6" id="KW-0804">Transcription</keyword>
<dbReference type="AlphaFoldDB" id="A0A1J5SBM9"/>
<evidence type="ECO:0000256" key="2">
    <source>
        <dbReference type="ARBA" id="ARBA00023015"/>
    </source>
</evidence>
<dbReference type="GO" id="GO:0045893">
    <property type="term" value="P:positive regulation of DNA-templated transcription"/>
    <property type="evidence" value="ECO:0007669"/>
    <property type="project" value="InterPro"/>
</dbReference>
<dbReference type="HAMAP" id="MF_00725">
    <property type="entry name" value="FlhD"/>
    <property type="match status" value="1"/>
</dbReference>
<dbReference type="InterPro" id="IPR023559">
    <property type="entry name" value="Flagellar_FlhD"/>
</dbReference>
<dbReference type="Gene3D" id="1.10.4000.10">
    <property type="entry name" value="Flagellar transcriptional activator FlhD"/>
    <property type="match status" value="1"/>
</dbReference>
<keyword evidence="7" id="KW-0282">Flagellum</keyword>
<organism evidence="7">
    <name type="scientific">mine drainage metagenome</name>
    <dbReference type="NCBI Taxonomy" id="410659"/>
    <lineage>
        <taxon>unclassified sequences</taxon>
        <taxon>metagenomes</taxon>
        <taxon>ecological metagenomes</taxon>
    </lineage>
</organism>